<dbReference type="RefSeq" id="WP_070934705.1">
    <property type="nucleotide sequence ID" value="NZ_MIPT01000001.1"/>
</dbReference>
<feature type="transmembrane region" description="Helical" evidence="7">
    <location>
        <begin position="12"/>
        <end position="44"/>
    </location>
</feature>
<sequence length="163" mass="18183">MLRKLFPHPGLTVLLIAVWLLMLNSLSIGGLVVAVLLGTVIPIFSAPFWPDRPRLHFGWPIVEYLLVVIGDIVAANFHVARIILFRRNRDLRSRWLVIPLDLRSAEAITALAGTISLTPGTVSSDVSADGRFLLVHALDVGDEAAEVARIKERYEARLQRIFR</sequence>
<dbReference type="GO" id="GO:0008324">
    <property type="term" value="F:monoatomic cation transmembrane transporter activity"/>
    <property type="evidence" value="ECO:0007669"/>
    <property type="project" value="InterPro"/>
</dbReference>
<evidence type="ECO:0000256" key="3">
    <source>
        <dbReference type="ARBA" id="ARBA00022475"/>
    </source>
</evidence>
<keyword evidence="4 7" id="KW-0812">Transmembrane</keyword>
<dbReference type="InterPro" id="IPR002758">
    <property type="entry name" value="Cation_antiport_E"/>
</dbReference>
<accession>A0A1S1HJT4</accession>
<dbReference type="PANTHER" id="PTHR34584:SF1">
    <property type="entry name" value="NA(+)_H(+) ANTIPORTER SUBUNIT E1"/>
    <property type="match status" value="1"/>
</dbReference>
<proteinExistence type="inferred from homology"/>
<gene>
    <name evidence="8" type="primary">mnhE1</name>
    <name evidence="8" type="ORF">BHE75_03697</name>
</gene>
<evidence type="ECO:0000256" key="7">
    <source>
        <dbReference type="SAM" id="Phobius"/>
    </source>
</evidence>
<dbReference type="Proteomes" id="UP000179467">
    <property type="component" value="Unassembled WGS sequence"/>
</dbReference>
<evidence type="ECO:0000256" key="6">
    <source>
        <dbReference type="ARBA" id="ARBA00023136"/>
    </source>
</evidence>
<evidence type="ECO:0000313" key="8">
    <source>
        <dbReference type="EMBL" id="OHT21686.1"/>
    </source>
</evidence>
<name>A0A1S1HJT4_9SPHN</name>
<organism evidence="8 9">
    <name type="scientific">Edaphosphingomonas haloaromaticamans</name>
    <dbReference type="NCBI Taxonomy" id="653954"/>
    <lineage>
        <taxon>Bacteria</taxon>
        <taxon>Pseudomonadati</taxon>
        <taxon>Pseudomonadota</taxon>
        <taxon>Alphaproteobacteria</taxon>
        <taxon>Sphingomonadales</taxon>
        <taxon>Rhizorhabdaceae</taxon>
        <taxon>Edaphosphingomonas</taxon>
    </lineage>
</organism>
<keyword evidence="3" id="KW-1003">Cell membrane</keyword>
<dbReference type="NCBIfam" id="NF006518">
    <property type="entry name" value="PRK08965.1-2"/>
    <property type="match status" value="1"/>
</dbReference>
<dbReference type="PIRSF" id="PIRSF019239">
    <property type="entry name" value="MrpE"/>
    <property type="match status" value="1"/>
</dbReference>
<protein>
    <submittedName>
        <fullName evidence="8">Na(+)/H(+) antiporter subunit E1</fullName>
    </submittedName>
</protein>
<dbReference type="GO" id="GO:0005886">
    <property type="term" value="C:plasma membrane"/>
    <property type="evidence" value="ECO:0007669"/>
    <property type="project" value="UniProtKB-SubCell"/>
</dbReference>
<comment type="caution">
    <text evidence="8">The sequence shown here is derived from an EMBL/GenBank/DDBJ whole genome shotgun (WGS) entry which is preliminary data.</text>
</comment>
<dbReference type="AlphaFoldDB" id="A0A1S1HJT4"/>
<comment type="subcellular location">
    <subcellularLocation>
        <location evidence="1">Cell membrane</location>
        <topology evidence="1">Multi-pass membrane protein</topology>
    </subcellularLocation>
</comment>
<evidence type="ECO:0000256" key="5">
    <source>
        <dbReference type="ARBA" id="ARBA00022989"/>
    </source>
</evidence>
<dbReference type="Pfam" id="PF01899">
    <property type="entry name" value="MNHE"/>
    <property type="match status" value="1"/>
</dbReference>
<feature type="transmembrane region" description="Helical" evidence="7">
    <location>
        <begin position="64"/>
        <end position="84"/>
    </location>
</feature>
<reference evidence="8 9" key="1">
    <citation type="submission" date="2016-09" db="EMBL/GenBank/DDBJ databases">
        <title>Metabolic pathway, cell adaptation mechanisms and a novel monoxygenase revealed through proteogenomic-transcription analysis of a Sphingomonas haloaromaticamans strain degrading the fungicide ortho-phenylphenol.</title>
        <authorList>
            <person name="Perruchon C."/>
            <person name="Papadopoulou E.S."/>
            <person name="Rousidou C."/>
            <person name="Vasileiadis S."/>
            <person name="Tanou G."/>
            <person name="Amoutzias G."/>
            <person name="Molassiotis A."/>
            <person name="Karpouzas D.G."/>
        </authorList>
    </citation>
    <scope>NUCLEOTIDE SEQUENCE [LARGE SCALE GENOMIC DNA]</scope>
    <source>
        <strain evidence="8 9">P3</strain>
    </source>
</reference>
<evidence type="ECO:0000313" key="9">
    <source>
        <dbReference type="Proteomes" id="UP000179467"/>
    </source>
</evidence>
<dbReference type="EMBL" id="MIPT01000001">
    <property type="protein sequence ID" value="OHT21686.1"/>
    <property type="molecule type" value="Genomic_DNA"/>
</dbReference>
<keyword evidence="6 7" id="KW-0472">Membrane</keyword>
<dbReference type="PANTHER" id="PTHR34584">
    <property type="entry name" value="NA(+)/H(+) ANTIPORTER SUBUNIT E1"/>
    <property type="match status" value="1"/>
</dbReference>
<keyword evidence="5 7" id="KW-1133">Transmembrane helix</keyword>
<dbReference type="OrthoDB" id="9807187at2"/>
<comment type="similarity">
    <text evidence="2">Belongs to the CPA3 antiporters (TC 2.A.63) subunit E family.</text>
</comment>
<evidence type="ECO:0000256" key="4">
    <source>
        <dbReference type="ARBA" id="ARBA00022692"/>
    </source>
</evidence>
<evidence type="ECO:0000256" key="1">
    <source>
        <dbReference type="ARBA" id="ARBA00004651"/>
    </source>
</evidence>
<evidence type="ECO:0000256" key="2">
    <source>
        <dbReference type="ARBA" id="ARBA00006228"/>
    </source>
</evidence>
<keyword evidence="9" id="KW-1185">Reference proteome</keyword>